<reference evidence="1 2" key="1">
    <citation type="submission" date="2017-02" db="EMBL/GenBank/DDBJ databases">
        <authorList>
            <person name="Peterson S.W."/>
        </authorList>
    </citation>
    <scope>NUCLEOTIDE SEQUENCE [LARGE SCALE GENOMIC DNA]</scope>
    <source>
        <strain evidence="1 2">DSM 16080</strain>
    </source>
</reference>
<name>A0A1T4WNA4_9BACT</name>
<proteinExistence type="predicted"/>
<keyword evidence="2" id="KW-1185">Reference proteome</keyword>
<dbReference type="Gene3D" id="3.40.50.10680">
    <property type="entry name" value="CofD-like domains"/>
    <property type="match status" value="1"/>
</dbReference>
<dbReference type="EMBL" id="FUYC01000003">
    <property type="protein sequence ID" value="SKA78111.1"/>
    <property type="molecule type" value="Genomic_DNA"/>
</dbReference>
<dbReference type="NCBIfam" id="TIGR04357">
    <property type="entry name" value="CofD_rel_GAK"/>
    <property type="match status" value="1"/>
</dbReference>
<sequence>MVLPLPRPSPCMKGFLGQRKKWSDVERMAWYNEASGHYPNAPAGGAKVLFFSGGSALHDACSELTRHTHRSMHVITPFDSGGSSAELRKAFAMPAVGDLRNRLLALADTTCPAVSALLPLLEYRLERDVPLELLREVFQSMLQGRHPLLQPVPEAIRQNVRSHLTVVADRMPQWFDLRGASIGNLALAGAYLSNGRRLNRVLATYSHWLRVRGIVLPVTEQCRHLAVRLADGTCVVGQHRITGKETPPLKQPITDLWLVNGPTLGPVSEASACDEALRCIEQADLVCYSFGSFHSSLAANLLVSGVGKALARNPCPKVFVPNTLPDSESLGLDVVQQVERLVAILRRDAGRQVRVTQLVDTVLIDSSEKNYPNGVGAGSMRRMGLDVVPCPLVEDAARGQIDPERFVRMLLSRL</sequence>
<dbReference type="InterPro" id="IPR027591">
    <property type="entry name" value="CofD-rel_GAK"/>
</dbReference>
<dbReference type="Proteomes" id="UP000190027">
    <property type="component" value="Unassembled WGS sequence"/>
</dbReference>
<dbReference type="PANTHER" id="PTHR31240">
    <property type="entry name" value="MATERNAL EFFECT EMBRYO ARREST 18"/>
    <property type="match status" value="1"/>
</dbReference>
<dbReference type="Pfam" id="PF01933">
    <property type="entry name" value="CofD"/>
    <property type="match status" value="1"/>
</dbReference>
<dbReference type="InterPro" id="IPR002882">
    <property type="entry name" value="CofD"/>
</dbReference>
<dbReference type="CDD" id="cd07187">
    <property type="entry name" value="YvcK_like"/>
    <property type="match status" value="1"/>
</dbReference>
<evidence type="ECO:0000313" key="1">
    <source>
        <dbReference type="EMBL" id="SKA78111.1"/>
    </source>
</evidence>
<dbReference type="STRING" id="1121449.SAMN02745704_01088"/>
<dbReference type="InterPro" id="IPR038136">
    <property type="entry name" value="CofD-like_dom_sf"/>
</dbReference>
<protein>
    <submittedName>
        <fullName evidence="1">CofD-related protein, GAK system</fullName>
    </submittedName>
</protein>
<dbReference type="PANTHER" id="PTHR31240:SF0">
    <property type="entry name" value="MATERNAL EFFECT EMBRYO ARREST 18"/>
    <property type="match status" value="1"/>
</dbReference>
<accession>A0A1T4WNA4</accession>
<dbReference type="AlphaFoldDB" id="A0A1T4WNA4"/>
<dbReference type="GO" id="GO:0043743">
    <property type="term" value="F:LPPG:FO 2-phospho-L-lactate transferase activity"/>
    <property type="evidence" value="ECO:0007669"/>
    <property type="project" value="InterPro"/>
</dbReference>
<dbReference type="SUPFAM" id="SSF142338">
    <property type="entry name" value="CofD-like"/>
    <property type="match status" value="1"/>
</dbReference>
<gene>
    <name evidence="1" type="ORF">SAMN02745704_01088</name>
</gene>
<evidence type="ECO:0000313" key="2">
    <source>
        <dbReference type="Proteomes" id="UP000190027"/>
    </source>
</evidence>
<organism evidence="1 2">
    <name type="scientific">Paucidesulfovibrio gracilis DSM 16080</name>
    <dbReference type="NCBI Taxonomy" id="1121449"/>
    <lineage>
        <taxon>Bacteria</taxon>
        <taxon>Pseudomonadati</taxon>
        <taxon>Thermodesulfobacteriota</taxon>
        <taxon>Desulfovibrionia</taxon>
        <taxon>Desulfovibrionales</taxon>
        <taxon>Desulfovibrionaceae</taxon>
        <taxon>Paucidesulfovibrio</taxon>
    </lineage>
</organism>